<evidence type="ECO:0000259" key="6">
    <source>
        <dbReference type="SMART" id="SM00872"/>
    </source>
</evidence>
<dbReference type="Pfam" id="PF17677">
    <property type="entry name" value="Glyco_hydro38C2"/>
    <property type="match status" value="1"/>
</dbReference>
<dbReference type="InterPro" id="IPR015341">
    <property type="entry name" value="Glyco_hydro_38_cen"/>
</dbReference>
<dbReference type="KEGG" id="abat:CFX1CAM_1836"/>
<dbReference type="InterPro" id="IPR041147">
    <property type="entry name" value="GH38_C"/>
</dbReference>
<dbReference type="SUPFAM" id="SSF88688">
    <property type="entry name" value="Families 57/38 glycoside transferase middle domain"/>
    <property type="match status" value="1"/>
</dbReference>
<name>A0A1Y6K5E1_9CHLR</name>
<accession>A0A1Y6K5E1</accession>
<dbReference type="GO" id="GO:0006013">
    <property type="term" value="P:mannose metabolic process"/>
    <property type="evidence" value="ECO:0007669"/>
    <property type="project" value="InterPro"/>
</dbReference>
<dbReference type="Pfam" id="PF07748">
    <property type="entry name" value="Glyco_hydro_38C"/>
    <property type="match status" value="1"/>
</dbReference>
<evidence type="ECO:0000256" key="3">
    <source>
        <dbReference type="ARBA" id="ARBA00022801"/>
    </source>
</evidence>
<dbReference type="Gene3D" id="1.20.1270.50">
    <property type="entry name" value="Glycoside hydrolase family 38, central domain"/>
    <property type="match status" value="1"/>
</dbReference>
<evidence type="ECO:0000256" key="4">
    <source>
        <dbReference type="ARBA" id="ARBA00023295"/>
    </source>
</evidence>
<dbReference type="AlphaFoldDB" id="A0A1Y6K5E1"/>
<dbReference type="GO" id="GO:0030246">
    <property type="term" value="F:carbohydrate binding"/>
    <property type="evidence" value="ECO:0007669"/>
    <property type="project" value="InterPro"/>
</dbReference>
<dbReference type="Proteomes" id="UP000195514">
    <property type="component" value="Chromosome I"/>
</dbReference>
<comment type="similarity">
    <text evidence="1">Belongs to the glycosyl hydrolase 38 family.</text>
</comment>
<dbReference type="GO" id="GO:0004559">
    <property type="term" value="F:alpha-mannosidase activity"/>
    <property type="evidence" value="ECO:0007669"/>
    <property type="project" value="UniProtKB-EC"/>
</dbReference>
<dbReference type="EC" id="3.2.1.24" evidence="7"/>
<reference evidence="8" key="1">
    <citation type="submission" date="2017-05" db="EMBL/GenBank/DDBJ databases">
        <authorList>
            <person name="Kirkegaard R."/>
            <person name="Mcilroy J S."/>
        </authorList>
    </citation>
    <scope>NUCLEOTIDE SEQUENCE [LARGE SCALE GENOMIC DNA]</scope>
</reference>
<organism evidence="7 8">
    <name type="scientific">Candidatus Brevifilum fermentans</name>
    <dbReference type="NCBI Taxonomy" id="1986204"/>
    <lineage>
        <taxon>Bacteria</taxon>
        <taxon>Bacillati</taxon>
        <taxon>Chloroflexota</taxon>
        <taxon>Anaerolineae</taxon>
        <taxon>Anaerolineales</taxon>
        <taxon>Anaerolineaceae</taxon>
        <taxon>Candidatus Brevifilum</taxon>
    </lineage>
</organism>
<dbReference type="FunFam" id="3.20.110.10:FF:000002">
    <property type="entry name" value="alpha-mannosidase 2C1 isoform X1"/>
    <property type="match status" value="1"/>
</dbReference>
<dbReference type="EMBL" id="LT859958">
    <property type="protein sequence ID" value="SMX54901.1"/>
    <property type="molecule type" value="Genomic_DNA"/>
</dbReference>
<dbReference type="Pfam" id="PF01074">
    <property type="entry name" value="Glyco_hydro_38N"/>
    <property type="match status" value="1"/>
</dbReference>
<dbReference type="Gene3D" id="2.70.98.30">
    <property type="entry name" value="Golgi alpha-mannosidase II, domain 4"/>
    <property type="match status" value="1"/>
</dbReference>
<dbReference type="PANTHER" id="PTHR46017">
    <property type="entry name" value="ALPHA-MANNOSIDASE 2C1"/>
    <property type="match status" value="1"/>
</dbReference>
<dbReference type="InterPro" id="IPR027291">
    <property type="entry name" value="Glyco_hydro_38_N_sf"/>
</dbReference>
<keyword evidence="3 7" id="KW-0378">Hydrolase</keyword>
<dbReference type="Gene3D" id="2.60.40.2220">
    <property type="match status" value="1"/>
</dbReference>
<dbReference type="RefSeq" id="WP_087862707.1">
    <property type="nucleotide sequence ID" value="NZ_LT859958.1"/>
</dbReference>
<keyword evidence="8" id="KW-1185">Reference proteome</keyword>
<dbReference type="Gene3D" id="2.60.120.260">
    <property type="entry name" value="Galactose-binding domain-like"/>
    <property type="match status" value="1"/>
</dbReference>
<evidence type="ECO:0000256" key="5">
    <source>
        <dbReference type="SAM" id="MobiDB-lite"/>
    </source>
</evidence>
<dbReference type="OrthoDB" id="9772207at2"/>
<evidence type="ECO:0000256" key="2">
    <source>
        <dbReference type="ARBA" id="ARBA00022723"/>
    </source>
</evidence>
<keyword evidence="2" id="KW-0479">Metal-binding</keyword>
<dbReference type="InterPro" id="IPR011682">
    <property type="entry name" value="Glyco_hydro_38_C"/>
</dbReference>
<dbReference type="GO" id="GO:0046872">
    <property type="term" value="F:metal ion binding"/>
    <property type="evidence" value="ECO:0007669"/>
    <property type="project" value="UniProtKB-KW"/>
</dbReference>
<evidence type="ECO:0000313" key="8">
    <source>
        <dbReference type="Proteomes" id="UP000195514"/>
    </source>
</evidence>
<feature type="region of interest" description="Disordered" evidence="5">
    <location>
        <begin position="136"/>
        <end position="155"/>
    </location>
</feature>
<dbReference type="Pfam" id="PF22907">
    <property type="entry name" value="Ams1-like_1st"/>
    <property type="match status" value="1"/>
</dbReference>
<dbReference type="Gene3D" id="3.20.110.10">
    <property type="entry name" value="Glycoside hydrolase 38, N terminal domain"/>
    <property type="match status" value="1"/>
</dbReference>
<dbReference type="GO" id="GO:0009313">
    <property type="term" value="P:oligosaccharide catabolic process"/>
    <property type="evidence" value="ECO:0007669"/>
    <property type="project" value="TreeGrafter"/>
</dbReference>
<dbReference type="InterPro" id="IPR000602">
    <property type="entry name" value="Glyco_hydro_38_N"/>
</dbReference>
<dbReference type="FunFam" id="1.20.1270.50:FF:000004">
    <property type="entry name" value="alpha-mannosidase 2C1 isoform X1"/>
    <property type="match status" value="1"/>
</dbReference>
<dbReference type="CDD" id="cd10789">
    <property type="entry name" value="GH38N_AMII_ER_cytosolic"/>
    <property type="match status" value="1"/>
</dbReference>
<evidence type="ECO:0000313" key="7">
    <source>
        <dbReference type="EMBL" id="SMX54901.1"/>
    </source>
</evidence>
<dbReference type="SMART" id="SM00872">
    <property type="entry name" value="Alpha-mann_mid"/>
    <property type="match status" value="1"/>
</dbReference>
<dbReference type="InterPro" id="IPR028995">
    <property type="entry name" value="Glyco_hydro_57/38_cen_sf"/>
</dbReference>
<dbReference type="InterPro" id="IPR037094">
    <property type="entry name" value="Glyco_hydro_38_cen_sf"/>
</dbReference>
<dbReference type="InterPro" id="IPR011330">
    <property type="entry name" value="Glyco_hydro/deAcase_b/a-brl"/>
</dbReference>
<dbReference type="InterPro" id="IPR011013">
    <property type="entry name" value="Gal_mutarotase_sf_dom"/>
</dbReference>
<dbReference type="InterPro" id="IPR054723">
    <property type="entry name" value="Ams1-like_N"/>
</dbReference>
<feature type="domain" description="Glycoside hydrolase family 38 central" evidence="6">
    <location>
        <begin position="511"/>
        <end position="589"/>
    </location>
</feature>
<dbReference type="SUPFAM" id="SSF88713">
    <property type="entry name" value="Glycoside hydrolase/deacetylase"/>
    <property type="match status" value="1"/>
</dbReference>
<keyword evidence="4 7" id="KW-0326">Glycosidase</keyword>
<evidence type="ECO:0000256" key="1">
    <source>
        <dbReference type="ARBA" id="ARBA00009792"/>
    </source>
</evidence>
<dbReference type="Pfam" id="PF09261">
    <property type="entry name" value="Alpha-mann_mid"/>
    <property type="match status" value="1"/>
</dbReference>
<proteinExistence type="inferred from homology"/>
<dbReference type="SUPFAM" id="SSF74650">
    <property type="entry name" value="Galactose mutarotase-like"/>
    <property type="match status" value="1"/>
</dbReference>
<protein>
    <submittedName>
        <fullName evidence="7">Putative alpha-mannosidase</fullName>
        <ecNumber evidence="7">3.2.1.24</ecNumber>
    </submittedName>
</protein>
<dbReference type="PANTHER" id="PTHR46017:SF1">
    <property type="entry name" value="ALPHA-MANNOSIDASE 2C1"/>
    <property type="match status" value="1"/>
</dbReference>
<sequence>MSLTLEWRHRIMAWREELSKHFYLPLGEISFEASFTKDQYRLDDAQSGLSYSAIAPGQRWGAKWEYGWFRGEFTLPQAADGQMVTVRLDVGGEAAVFIDGVHAGAIDKEHQFIPISDVAQAGRSYAVVLEAYAGHGPQEWRSGPTPPERETVPEPPDRQCVLGHSSFGIWQEVAFQLAIDVETLWELRENIDPESLRVMEIDEGLKDFTLIADFEAPHQDMLTSLQAARERLKPLLEKKNGMTTPEMFGFGNAHIDVAWLWPLAETERKCARTFSTQLKLMERYPEYRFFQSQPQLYLMVKQKYPELYEKIQEAVKRGQWIPDGAAWVEPDTNLSSGESLIRQLVHGKSFFRDEFGVDCDLLWLPDVFGYSGALPQIMLGCGVSYFSTQKIFWAYHGGETFPYNTFIWEGIDGSQVKAHFHNDYTSEVRPRTVIQRWNERVQKDGFSTRLFPFGYGDGGGGPTREHLEYARRLKDLEGAPKFRIEDPMRFFKAQDEVGWPKDRYVGELYFQVHRGTYTSQARTKALNRRSELALREVELWGAAATALTDYEFPYQAWDAAWKTVLLNQFHDILPGSSIARVHDEAEAQLSNVVNWSKDALRNIGRALARTQGGISVFNSLSWPRTELVEIPGDIAGLEAGDGTSMPLQTTGGKSFAEVNLPACGWESFAFGKPSILENTLKVRNDLLENDLVRVRFNEFGEITSIYDKAKDYELAEGICNQLAMYQDIPSAFDAWDLDSMYRHTPVEICEPADIEIFAEGPLFASLVVRRKLNHSLMTQTIVLRRNSRRVDFHTVIDWQERHKLLKVNFPVNYFAHEALHEIQFGHLKRPTHRSRELDRDRFEVCNHKWTALVEAGRGFAILNDSKYGVDVLDNSINLTLLKSPLAPDMNADRGRQEFTYAFYFWEGAFVNSDLIRQGYQLNVPPQAFAGQAGSRSLFSLDRANIILETVKPAEDGSQGVIVLRLYEAMGTRTRVKLSTSLPLRAAYRTDMLERELESLDSSDGVLSLEFRPFEIKTLRIKL</sequence>
<gene>
    <name evidence="7" type="ORF">CFX1CAM_1836</name>
</gene>